<accession>A0A9J6FY63</accession>
<dbReference type="Pfam" id="PF00379">
    <property type="entry name" value="Chitin_bind_4"/>
    <property type="match status" value="1"/>
</dbReference>
<dbReference type="InterPro" id="IPR029070">
    <property type="entry name" value="Chitinase_insertion_sf"/>
</dbReference>
<dbReference type="EMBL" id="JABSTR010000005">
    <property type="protein sequence ID" value="KAH9371062.1"/>
    <property type="molecule type" value="Genomic_DNA"/>
</dbReference>
<dbReference type="InterPro" id="IPR000618">
    <property type="entry name" value="Insect_cuticle"/>
</dbReference>
<keyword evidence="2" id="KW-1185">Reference proteome</keyword>
<gene>
    <name evidence="1" type="ORF">HPB48_009050</name>
</gene>
<dbReference type="Gene3D" id="3.10.50.10">
    <property type="match status" value="1"/>
</dbReference>
<organism evidence="1 2">
    <name type="scientific">Haemaphysalis longicornis</name>
    <name type="common">Bush tick</name>
    <dbReference type="NCBI Taxonomy" id="44386"/>
    <lineage>
        <taxon>Eukaryota</taxon>
        <taxon>Metazoa</taxon>
        <taxon>Ecdysozoa</taxon>
        <taxon>Arthropoda</taxon>
        <taxon>Chelicerata</taxon>
        <taxon>Arachnida</taxon>
        <taxon>Acari</taxon>
        <taxon>Parasitiformes</taxon>
        <taxon>Ixodida</taxon>
        <taxon>Ixodoidea</taxon>
        <taxon>Ixodidae</taxon>
        <taxon>Haemaphysalinae</taxon>
        <taxon>Haemaphysalis</taxon>
    </lineage>
</organism>
<evidence type="ECO:0000313" key="1">
    <source>
        <dbReference type="EMBL" id="KAH9371062.1"/>
    </source>
</evidence>
<dbReference type="VEuPathDB" id="VectorBase:HLOH_057023"/>
<reference evidence="1 2" key="1">
    <citation type="journal article" date="2020" name="Cell">
        <title>Large-Scale Comparative Analyses of Tick Genomes Elucidate Their Genetic Diversity and Vector Capacities.</title>
        <authorList>
            <consortium name="Tick Genome and Microbiome Consortium (TIGMIC)"/>
            <person name="Jia N."/>
            <person name="Wang J."/>
            <person name="Shi W."/>
            <person name="Du L."/>
            <person name="Sun Y."/>
            <person name="Zhan W."/>
            <person name="Jiang J.F."/>
            <person name="Wang Q."/>
            <person name="Zhang B."/>
            <person name="Ji P."/>
            <person name="Bell-Sakyi L."/>
            <person name="Cui X.M."/>
            <person name="Yuan T.T."/>
            <person name="Jiang B.G."/>
            <person name="Yang W.F."/>
            <person name="Lam T.T."/>
            <person name="Chang Q.C."/>
            <person name="Ding S.J."/>
            <person name="Wang X.J."/>
            <person name="Zhu J.G."/>
            <person name="Ruan X.D."/>
            <person name="Zhao L."/>
            <person name="Wei J.T."/>
            <person name="Ye R.Z."/>
            <person name="Que T.C."/>
            <person name="Du C.H."/>
            <person name="Zhou Y.H."/>
            <person name="Cheng J.X."/>
            <person name="Dai P.F."/>
            <person name="Guo W.B."/>
            <person name="Han X.H."/>
            <person name="Huang E.J."/>
            <person name="Li L.F."/>
            <person name="Wei W."/>
            <person name="Gao Y.C."/>
            <person name="Liu J.Z."/>
            <person name="Shao H.Z."/>
            <person name="Wang X."/>
            <person name="Wang C.C."/>
            <person name="Yang T.C."/>
            <person name="Huo Q.B."/>
            <person name="Li W."/>
            <person name="Chen H.Y."/>
            <person name="Chen S.E."/>
            <person name="Zhou L.G."/>
            <person name="Ni X.B."/>
            <person name="Tian J.H."/>
            <person name="Sheng Y."/>
            <person name="Liu T."/>
            <person name="Pan Y.S."/>
            <person name="Xia L.Y."/>
            <person name="Li J."/>
            <person name="Zhao F."/>
            <person name="Cao W.C."/>
        </authorList>
    </citation>
    <scope>NUCLEOTIDE SEQUENCE [LARGE SCALE GENOMIC DNA]</scope>
    <source>
        <strain evidence="1">HaeL-2018</strain>
    </source>
</reference>
<proteinExistence type="predicted"/>
<protein>
    <submittedName>
        <fullName evidence="1">Uncharacterized protein</fullName>
    </submittedName>
</protein>
<dbReference type="AlphaFoldDB" id="A0A9J6FY63"/>
<dbReference type="Proteomes" id="UP000821853">
    <property type="component" value="Chromosome 3"/>
</dbReference>
<name>A0A9J6FY63_HAELO</name>
<evidence type="ECO:0000313" key="2">
    <source>
        <dbReference type="Proteomes" id="UP000821853"/>
    </source>
</evidence>
<sequence length="82" mass="9298">MLRNANTHAPKGVQFGLTFETHAFDFSHQSRKTWATVDGYDNRQFRSERCDANNVKTGTYGYRDVNGLYRSGNYIADANGSE</sequence>
<comment type="caution">
    <text evidence="1">The sequence shown here is derived from an EMBL/GenBank/DDBJ whole genome shotgun (WGS) entry which is preliminary data.</text>
</comment>